<dbReference type="GO" id="GO:1990904">
    <property type="term" value="C:ribonucleoprotein complex"/>
    <property type="evidence" value="ECO:0007669"/>
    <property type="project" value="UniProtKB-KW"/>
</dbReference>
<comment type="caution">
    <text evidence="7">The sequence shown here is derived from an EMBL/GenBank/DDBJ whole genome shotgun (WGS) entry which is preliminary data.</text>
</comment>
<dbReference type="Gene3D" id="1.20.58.110">
    <property type="entry name" value="Ribosomal protein S20"/>
    <property type="match status" value="1"/>
</dbReference>
<evidence type="ECO:0000313" key="8">
    <source>
        <dbReference type="Proteomes" id="UP000231157"/>
    </source>
</evidence>
<dbReference type="EMBL" id="PFAZ01000009">
    <property type="protein sequence ID" value="PIR88927.1"/>
    <property type="molecule type" value="Genomic_DNA"/>
</dbReference>
<evidence type="ECO:0000256" key="2">
    <source>
        <dbReference type="ARBA" id="ARBA00022884"/>
    </source>
</evidence>
<comment type="function">
    <text evidence="6">Binds directly to 16S ribosomal RNA.</text>
</comment>
<keyword evidence="3 6" id="KW-0689">Ribosomal protein</keyword>
<protein>
    <recommendedName>
        <fullName evidence="5 6">Small ribosomal subunit protein bS20</fullName>
    </recommendedName>
</protein>
<reference evidence="8" key="1">
    <citation type="submission" date="2017-09" db="EMBL/GenBank/DDBJ databases">
        <title>Depth-based differentiation of microbial function through sediment-hosted aquifers and enrichment of novel symbionts in the deep terrestrial subsurface.</title>
        <authorList>
            <person name="Probst A.J."/>
            <person name="Ladd B."/>
            <person name="Jarett J.K."/>
            <person name="Geller-Mcgrath D.E."/>
            <person name="Sieber C.M.K."/>
            <person name="Emerson J.B."/>
            <person name="Anantharaman K."/>
            <person name="Thomas B.C."/>
            <person name="Malmstrom R."/>
            <person name="Stieglmeier M."/>
            <person name="Klingl A."/>
            <person name="Woyke T."/>
            <person name="Ryan C.M."/>
            <person name="Banfield J.F."/>
        </authorList>
    </citation>
    <scope>NUCLEOTIDE SEQUENCE [LARGE SCALE GENOMIC DNA]</scope>
</reference>
<keyword evidence="2 6" id="KW-0694">RNA-binding</keyword>
<dbReference type="NCBIfam" id="TIGR00029">
    <property type="entry name" value="S20"/>
    <property type="match status" value="1"/>
</dbReference>
<evidence type="ECO:0000256" key="6">
    <source>
        <dbReference type="HAMAP-Rule" id="MF_00500"/>
    </source>
</evidence>
<name>A0A2H0URB5_9BACT</name>
<keyword evidence="4 6" id="KW-0687">Ribonucleoprotein</keyword>
<dbReference type="Pfam" id="PF01649">
    <property type="entry name" value="Ribosomal_S20p"/>
    <property type="match status" value="1"/>
</dbReference>
<evidence type="ECO:0000256" key="1">
    <source>
        <dbReference type="ARBA" id="ARBA00022730"/>
    </source>
</evidence>
<dbReference type="SUPFAM" id="SSF46992">
    <property type="entry name" value="Ribosomal protein S20"/>
    <property type="match status" value="1"/>
</dbReference>
<evidence type="ECO:0000256" key="5">
    <source>
        <dbReference type="ARBA" id="ARBA00035136"/>
    </source>
</evidence>
<dbReference type="GO" id="GO:0003735">
    <property type="term" value="F:structural constituent of ribosome"/>
    <property type="evidence" value="ECO:0007669"/>
    <property type="project" value="InterPro"/>
</dbReference>
<dbReference type="InterPro" id="IPR002583">
    <property type="entry name" value="Ribosomal_bS20"/>
</dbReference>
<dbReference type="GO" id="GO:0019843">
    <property type="term" value="F:rRNA binding"/>
    <property type="evidence" value="ECO:0007669"/>
    <property type="project" value="UniProtKB-UniRule"/>
</dbReference>
<accession>A0A2H0URB5</accession>
<evidence type="ECO:0000256" key="4">
    <source>
        <dbReference type="ARBA" id="ARBA00023274"/>
    </source>
</evidence>
<dbReference type="GO" id="GO:0006412">
    <property type="term" value="P:translation"/>
    <property type="evidence" value="ECO:0007669"/>
    <property type="project" value="UniProtKB-UniRule"/>
</dbReference>
<dbReference type="HAMAP" id="MF_00500">
    <property type="entry name" value="Ribosomal_bS20"/>
    <property type="match status" value="1"/>
</dbReference>
<sequence length="79" mass="8853">MPQTTSAKKALRQNKRRRSANLAKMRVIKETVKNYKKSPNKELLSSAYKKIDKAAKANILTRNKAARLKSGLAKLGAKK</sequence>
<dbReference type="GO" id="GO:0005840">
    <property type="term" value="C:ribosome"/>
    <property type="evidence" value="ECO:0007669"/>
    <property type="project" value="UniProtKB-KW"/>
</dbReference>
<keyword evidence="1 6" id="KW-0699">rRNA-binding</keyword>
<dbReference type="Proteomes" id="UP000231157">
    <property type="component" value="Unassembled WGS sequence"/>
</dbReference>
<proteinExistence type="inferred from homology"/>
<dbReference type="AlphaFoldDB" id="A0A2H0URB5"/>
<evidence type="ECO:0000256" key="3">
    <source>
        <dbReference type="ARBA" id="ARBA00022980"/>
    </source>
</evidence>
<evidence type="ECO:0000313" key="7">
    <source>
        <dbReference type="EMBL" id="PIR88927.1"/>
    </source>
</evidence>
<gene>
    <name evidence="6" type="primary">rpsT</name>
    <name evidence="7" type="ORF">COU07_03455</name>
</gene>
<dbReference type="InterPro" id="IPR036510">
    <property type="entry name" value="Ribosomal_bS20_sf"/>
</dbReference>
<comment type="similarity">
    <text evidence="6">Belongs to the bacterial ribosomal protein bS20 family.</text>
</comment>
<organism evidence="7 8">
    <name type="scientific">Candidatus Harrisonbacteria bacterium CG10_big_fil_rev_8_21_14_0_10_40_38</name>
    <dbReference type="NCBI Taxonomy" id="1974583"/>
    <lineage>
        <taxon>Bacteria</taxon>
        <taxon>Candidatus Harrisoniibacteriota</taxon>
    </lineage>
</organism>